<feature type="transmembrane region" description="Helical" evidence="2">
    <location>
        <begin position="109"/>
        <end position="128"/>
    </location>
</feature>
<dbReference type="Pfam" id="PF24841">
    <property type="entry name" value="DUF7719"/>
    <property type="match status" value="1"/>
</dbReference>
<evidence type="ECO:0000313" key="4">
    <source>
        <dbReference type="EMBL" id="KDQ07475.1"/>
    </source>
</evidence>
<reference evidence="5" key="1">
    <citation type="journal article" date="2014" name="Proc. Natl. Acad. Sci. U.S.A.">
        <title>Extensive sampling of basidiomycete genomes demonstrates inadequacy of the white-rot/brown-rot paradigm for wood decay fungi.</title>
        <authorList>
            <person name="Riley R."/>
            <person name="Salamov A.A."/>
            <person name="Brown D.W."/>
            <person name="Nagy L.G."/>
            <person name="Floudas D."/>
            <person name="Held B.W."/>
            <person name="Levasseur A."/>
            <person name="Lombard V."/>
            <person name="Morin E."/>
            <person name="Otillar R."/>
            <person name="Lindquist E.A."/>
            <person name="Sun H."/>
            <person name="LaButti K.M."/>
            <person name="Schmutz J."/>
            <person name="Jabbour D."/>
            <person name="Luo H."/>
            <person name="Baker S.E."/>
            <person name="Pisabarro A.G."/>
            <person name="Walton J.D."/>
            <person name="Blanchette R.A."/>
            <person name="Henrissat B."/>
            <person name="Martin F."/>
            <person name="Cullen D."/>
            <person name="Hibbett D.S."/>
            <person name="Grigoriev I.V."/>
        </authorList>
    </citation>
    <scope>NUCLEOTIDE SEQUENCE [LARGE SCALE GENOMIC DNA]</scope>
    <source>
        <strain evidence="5">FD-172 SS1</strain>
    </source>
</reference>
<proteinExistence type="predicted"/>
<evidence type="ECO:0000259" key="3">
    <source>
        <dbReference type="Pfam" id="PF24841"/>
    </source>
</evidence>
<feature type="region of interest" description="Disordered" evidence="1">
    <location>
        <begin position="1"/>
        <end position="31"/>
    </location>
</feature>
<dbReference type="HOGENOM" id="CLU_074873_1_0_1"/>
<dbReference type="OrthoDB" id="5597489at2759"/>
<dbReference type="AlphaFoldDB" id="A0A067LYM4"/>
<keyword evidence="2" id="KW-0472">Membrane</keyword>
<feature type="transmembrane region" description="Helical" evidence="2">
    <location>
        <begin position="78"/>
        <end position="97"/>
    </location>
</feature>
<keyword evidence="5" id="KW-1185">Reference proteome</keyword>
<feature type="compositionally biased region" description="Acidic residues" evidence="1">
    <location>
        <begin position="22"/>
        <end position="31"/>
    </location>
</feature>
<dbReference type="EMBL" id="KL198106">
    <property type="protein sequence ID" value="KDQ07475.1"/>
    <property type="molecule type" value="Genomic_DNA"/>
</dbReference>
<keyword evidence="2" id="KW-1133">Transmembrane helix</keyword>
<accession>A0A067LYM4</accession>
<feature type="transmembrane region" description="Helical" evidence="2">
    <location>
        <begin position="135"/>
        <end position="153"/>
    </location>
</feature>
<name>A0A067LYM4_BOTB1</name>
<organism evidence="4 5">
    <name type="scientific">Botryobasidium botryosum (strain FD-172 SS1)</name>
    <dbReference type="NCBI Taxonomy" id="930990"/>
    <lineage>
        <taxon>Eukaryota</taxon>
        <taxon>Fungi</taxon>
        <taxon>Dikarya</taxon>
        <taxon>Basidiomycota</taxon>
        <taxon>Agaricomycotina</taxon>
        <taxon>Agaricomycetes</taxon>
        <taxon>Cantharellales</taxon>
        <taxon>Botryobasidiaceae</taxon>
        <taxon>Botryobasidium</taxon>
    </lineage>
</organism>
<sequence length="206" mass="23640">MARKRKDAQKEKDIPLARPPASDEETEDIPEDEQWRLIEKSGVLNHIQRNDASKSPDVAPNAAPGYERGDFSDEVFNSILYIIPFAFVYLMMDIMVHQQYGKHLTIPQAFLGMARPLPFLSLFIFYTIRHKPHRIAQTLLFFVSTGCGIRLIWVVNREPWTIVMQQCPPLGTLWIYSVVQLNLLPTVISLGLVAWGVKLLHLKIIF</sequence>
<gene>
    <name evidence="4" type="ORF">BOTBODRAFT_59970</name>
</gene>
<keyword evidence="2" id="KW-0812">Transmembrane</keyword>
<dbReference type="PANTHER" id="PTHR37846">
    <property type="entry name" value="YALI0B21296P"/>
    <property type="match status" value="1"/>
</dbReference>
<feature type="domain" description="DUF7719" evidence="3">
    <location>
        <begin position="137"/>
        <end position="195"/>
    </location>
</feature>
<dbReference type="STRING" id="930990.A0A067LYM4"/>
<feature type="transmembrane region" description="Helical" evidence="2">
    <location>
        <begin position="173"/>
        <end position="197"/>
    </location>
</feature>
<dbReference type="Proteomes" id="UP000027195">
    <property type="component" value="Unassembled WGS sequence"/>
</dbReference>
<evidence type="ECO:0000313" key="5">
    <source>
        <dbReference type="Proteomes" id="UP000027195"/>
    </source>
</evidence>
<dbReference type="InterPro" id="IPR056136">
    <property type="entry name" value="DUF7719"/>
</dbReference>
<evidence type="ECO:0000256" key="1">
    <source>
        <dbReference type="SAM" id="MobiDB-lite"/>
    </source>
</evidence>
<dbReference type="PANTHER" id="PTHR37846:SF1">
    <property type="entry name" value="DEACETYLASE-LIKE PROTEIN"/>
    <property type="match status" value="1"/>
</dbReference>
<protein>
    <recommendedName>
        <fullName evidence="3">DUF7719 domain-containing protein</fullName>
    </recommendedName>
</protein>
<evidence type="ECO:0000256" key="2">
    <source>
        <dbReference type="SAM" id="Phobius"/>
    </source>
</evidence>
<dbReference type="InParanoid" id="A0A067LYM4"/>